<dbReference type="EMBL" id="UYRU01050610">
    <property type="protein sequence ID" value="VDN11070.1"/>
    <property type="molecule type" value="Genomic_DNA"/>
</dbReference>
<accession>A0A3P7LCE2</accession>
<name>A0A3P7LCE2_DIBLA</name>
<dbReference type="Proteomes" id="UP000281553">
    <property type="component" value="Unassembled WGS sequence"/>
</dbReference>
<protein>
    <submittedName>
        <fullName evidence="1">Uncharacterized protein</fullName>
    </submittedName>
</protein>
<gene>
    <name evidence="1" type="ORF">DILT_LOCUS6901</name>
</gene>
<organism evidence="1 2">
    <name type="scientific">Dibothriocephalus latus</name>
    <name type="common">Fish tapeworm</name>
    <name type="synonym">Diphyllobothrium latum</name>
    <dbReference type="NCBI Taxonomy" id="60516"/>
    <lineage>
        <taxon>Eukaryota</taxon>
        <taxon>Metazoa</taxon>
        <taxon>Spiralia</taxon>
        <taxon>Lophotrochozoa</taxon>
        <taxon>Platyhelminthes</taxon>
        <taxon>Cestoda</taxon>
        <taxon>Eucestoda</taxon>
        <taxon>Diphyllobothriidea</taxon>
        <taxon>Diphyllobothriidae</taxon>
        <taxon>Dibothriocephalus</taxon>
    </lineage>
</organism>
<keyword evidence="2" id="KW-1185">Reference proteome</keyword>
<sequence length="119" mass="13502">MESDMHIINLPADPKMECTQEEQATVNELITMIDKIRDGIQQFYSLDGRRCQEEEDEEEIINLWPPFSFADDARGVFPPDNFRNNSGSGDYGGTIRSTETLVCNNDAYPGDESCSKWVT</sequence>
<evidence type="ECO:0000313" key="1">
    <source>
        <dbReference type="EMBL" id="VDN11070.1"/>
    </source>
</evidence>
<reference evidence="1 2" key="1">
    <citation type="submission" date="2018-11" db="EMBL/GenBank/DDBJ databases">
        <authorList>
            <consortium name="Pathogen Informatics"/>
        </authorList>
    </citation>
    <scope>NUCLEOTIDE SEQUENCE [LARGE SCALE GENOMIC DNA]</scope>
</reference>
<dbReference type="AlphaFoldDB" id="A0A3P7LCE2"/>
<evidence type="ECO:0000313" key="2">
    <source>
        <dbReference type="Proteomes" id="UP000281553"/>
    </source>
</evidence>
<proteinExistence type="predicted"/>